<dbReference type="InterPro" id="IPR024607">
    <property type="entry name" value="Sulfatase_CS"/>
</dbReference>
<dbReference type="Pfam" id="PF00884">
    <property type="entry name" value="Sulfatase"/>
    <property type="match status" value="1"/>
</dbReference>
<sequence length="616" mass="69892">MMTLRHIIILIICCTAAFCEKSEKPNIIIIVADDLGFNDVSFHGSLEIPTPNIDSLCYNGVILNRMYTAPLCSPSRASLITGKNSIKLGKIIMIVSLPFQFTPYINTGMQHYVIPSDEPWALPLNEKLISNYFQDAGYRTALIGKWHLGFYKQQFTPNFRGFSDFFGYLGPYIGYYDHSLIMLDRNYSRGYDMRRNTEPENRTGTYATDLFTNEAVDLITNHDSDTPLFMLLTHLAPHTGNEDRPMEAPEETIVKFSYIKEEKRRTLAAMVSKLDEGIGKVVKAVQDKGILNNTVILFMSDNGGPSFGIHSTESSNYPLRGQKGGVWEGACRVPACIYSPLIQSNRRISNEFMHITDILPTMASIANISITDKSLDGINQWKTISEMKPTERNEILYQIESVLGFSGLMINGWKLVNGSENLNFSGWLGGSGDYMETSFEEYINMIEQSIAFKSLPKMESEIIKELMKKASTMCNKNTPVTKCDPKSSPCLFNIIDDPCEMNNLAESYPEKVDFLLAGLKRYSEVMLPSIRKFSDPLCDPKNFNNTWNWWRKDDANYDLVPDVRDSINMKIILCIIGLSFILTGCFVLFEMMKRKEQARLRNTEKSNWKQMTSGSN</sequence>
<keyword evidence="5" id="KW-0106">Calcium</keyword>
<organism evidence="10 11">
    <name type="scientific">Chironomus riparius</name>
    <dbReference type="NCBI Taxonomy" id="315576"/>
    <lineage>
        <taxon>Eukaryota</taxon>
        <taxon>Metazoa</taxon>
        <taxon>Ecdysozoa</taxon>
        <taxon>Arthropoda</taxon>
        <taxon>Hexapoda</taxon>
        <taxon>Insecta</taxon>
        <taxon>Pterygota</taxon>
        <taxon>Neoptera</taxon>
        <taxon>Endopterygota</taxon>
        <taxon>Diptera</taxon>
        <taxon>Nematocera</taxon>
        <taxon>Chironomoidea</taxon>
        <taxon>Chironomidae</taxon>
        <taxon>Chironominae</taxon>
        <taxon>Chironomus</taxon>
    </lineage>
</organism>
<keyword evidence="11" id="KW-1185">Reference proteome</keyword>
<evidence type="ECO:0000259" key="9">
    <source>
        <dbReference type="Pfam" id="PF00884"/>
    </source>
</evidence>
<dbReference type="SUPFAM" id="SSF53649">
    <property type="entry name" value="Alkaline phosphatase-like"/>
    <property type="match status" value="1"/>
</dbReference>
<comment type="similarity">
    <text evidence="2">Belongs to the sulfatase family.</text>
</comment>
<evidence type="ECO:0000256" key="8">
    <source>
        <dbReference type="SAM" id="SignalP"/>
    </source>
</evidence>
<dbReference type="PANTHER" id="PTHR10342:SF264">
    <property type="entry name" value="MIP05773P-RELATED"/>
    <property type="match status" value="1"/>
</dbReference>
<dbReference type="Gene3D" id="3.40.720.10">
    <property type="entry name" value="Alkaline Phosphatase, subunit A"/>
    <property type="match status" value="2"/>
</dbReference>
<evidence type="ECO:0000256" key="1">
    <source>
        <dbReference type="ARBA" id="ARBA00001913"/>
    </source>
</evidence>
<keyword evidence="3" id="KW-0479">Metal-binding</keyword>
<reference evidence="10" key="1">
    <citation type="submission" date="2022-01" db="EMBL/GenBank/DDBJ databases">
        <authorList>
            <person name="King R."/>
        </authorList>
    </citation>
    <scope>NUCLEOTIDE SEQUENCE</scope>
</reference>
<gene>
    <name evidence="10" type="ORF">CHIRRI_LOCUS7046</name>
</gene>
<dbReference type="PROSITE" id="PS00149">
    <property type="entry name" value="SULFATASE_2"/>
    <property type="match status" value="1"/>
</dbReference>
<evidence type="ECO:0000256" key="2">
    <source>
        <dbReference type="ARBA" id="ARBA00008779"/>
    </source>
</evidence>
<evidence type="ECO:0000313" key="11">
    <source>
        <dbReference type="Proteomes" id="UP001153620"/>
    </source>
</evidence>
<dbReference type="AlphaFoldDB" id="A0A9N9RW03"/>
<dbReference type="Gene3D" id="3.30.1120.10">
    <property type="match status" value="1"/>
</dbReference>
<dbReference type="PROSITE" id="PS00523">
    <property type="entry name" value="SULFATASE_1"/>
    <property type="match status" value="1"/>
</dbReference>
<dbReference type="GO" id="GO:0046872">
    <property type="term" value="F:metal ion binding"/>
    <property type="evidence" value="ECO:0007669"/>
    <property type="project" value="UniProtKB-KW"/>
</dbReference>
<keyword evidence="8" id="KW-0732">Signal</keyword>
<proteinExistence type="inferred from homology"/>
<dbReference type="GO" id="GO:0008484">
    <property type="term" value="F:sulfuric ester hydrolase activity"/>
    <property type="evidence" value="ECO:0007669"/>
    <property type="project" value="InterPro"/>
</dbReference>
<accession>A0A9N9RW03</accession>
<dbReference type="OrthoDB" id="103349at2759"/>
<protein>
    <recommendedName>
        <fullName evidence="9">Sulfatase N-terminal domain-containing protein</fullName>
    </recommendedName>
</protein>
<name>A0A9N9RW03_9DIPT</name>
<keyword evidence="7" id="KW-0812">Transmembrane</keyword>
<evidence type="ECO:0000256" key="5">
    <source>
        <dbReference type="ARBA" id="ARBA00022837"/>
    </source>
</evidence>
<feature type="chain" id="PRO_5040483963" description="Sulfatase N-terminal domain-containing protein" evidence="8">
    <location>
        <begin position="20"/>
        <end position="616"/>
    </location>
</feature>
<feature type="domain" description="Sulfatase N-terminal" evidence="9">
    <location>
        <begin position="25"/>
        <end position="368"/>
    </location>
</feature>
<reference evidence="10" key="2">
    <citation type="submission" date="2022-10" db="EMBL/GenBank/DDBJ databases">
        <authorList>
            <consortium name="ENA_rothamsted_submissions"/>
            <consortium name="culmorum"/>
            <person name="King R."/>
        </authorList>
    </citation>
    <scope>NUCLEOTIDE SEQUENCE</scope>
</reference>
<dbReference type="CDD" id="cd16029">
    <property type="entry name" value="4-S"/>
    <property type="match status" value="1"/>
</dbReference>
<keyword evidence="4" id="KW-0378">Hydrolase</keyword>
<evidence type="ECO:0000256" key="4">
    <source>
        <dbReference type="ARBA" id="ARBA00022801"/>
    </source>
</evidence>
<dbReference type="PANTHER" id="PTHR10342">
    <property type="entry name" value="ARYLSULFATASE"/>
    <property type="match status" value="1"/>
</dbReference>
<evidence type="ECO:0000256" key="3">
    <source>
        <dbReference type="ARBA" id="ARBA00022723"/>
    </source>
</evidence>
<keyword evidence="7" id="KW-0472">Membrane</keyword>
<dbReference type="InterPro" id="IPR047115">
    <property type="entry name" value="ARSB"/>
</dbReference>
<dbReference type="InterPro" id="IPR017850">
    <property type="entry name" value="Alkaline_phosphatase_core_sf"/>
</dbReference>
<comment type="cofactor">
    <cofactor evidence="1">
        <name>Ca(2+)</name>
        <dbReference type="ChEBI" id="CHEBI:29108"/>
    </cofactor>
</comment>
<feature type="signal peptide" evidence="8">
    <location>
        <begin position="1"/>
        <end position="19"/>
    </location>
</feature>
<keyword evidence="7" id="KW-1133">Transmembrane helix</keyword>
<evidence type="ECO:0000256" key="6">
    <source>
        <dbReference type="ARBA" id="ARBA00023180"/>
    </source>
</evidence>
<dbReference type="InterPro" id="IPR000917">
    <property type="entry name" value="Sulfatase_N"/>
</dbReference>
<dbReference type="Proteomes" id="UP001153620">
    <property type="component" value="Chromosome 2"/>
</dbReference>
<dbReference type="EMBL" id="OU895878">
    <property type="protein sequence ID" value="CAG9804153.1"/>
    <property type="molecule type" value="Genomic_DNA"/>
</dbReference>
<feature type="transmembrane region" description="Helical" evidence="7">
    <location>
        <begin position="569"/>
        <end position="589"/>
    </location>
</feature>
<evidence type="ECO:0000313" key="10">
    <source>
        <dbReference type="EMBL" id="CAG9804153.1"/>
    </source>
</evidence>
<evidence type="ECO:0000256" key="7">
    <source>
        <dbReference type="SAM" id="Phobius"/>
    </source>
</evidence>
<keyword evidence="6" id="KW-0325">Glycoprotein</keyword>